<organism evidence="11 12">
    <name type="scientific">Candidatus Mailhella merdigallinarum</name>
    <dbReference type="NCBI Taxonomy" id="2838658"/>
    <lineage>
        <taxon>Bacteria</taxon>
        <taxon>Pseudomonadati</taxon>
        <taxon>Thermodesulfobacteriota</taxon>
        <taxon>Desulfovibrionia</taxon>
        <taxon>Desulfovibrionales</taxon>
        <taxon>Desulfovibrionaceae</taxon>
        <taxon>Mailhella</taxon>
    </lineage>
</organism>
<reference evidence="11" key="2">
    <citation type="submission" date="2021-04" db="EMBL/GenBank/DDBJ databases">
        <authorList>
            <person name="Gilroy R."/>
        </authorList>
    </citation>
    <scope>NUCLEOTIDE SEQUENCE</scope>
    <source>
        <strain evidence="11">CHK186-16707</strain>
    </source>
</reference>
<feature type="transmembrane region" description="Helical" evidence="8">
    <location>
        <begin position="297"/>
        <end position="327"/>
    </location>
</feature>
<feature type="transmembrane region" description="Helical" evidence="8">
    <location>
        <begin position="103"/>
        <end position="124"/>
    </location>
</feature>
<feature type="transmembrane region" description="Helical" evidence="8">
    <location>
        <begin position="448"/>
        <end position="465"/>
    </location>
</feature>
<evidence type="ECO:0000313" key="12">
    <source>
        <dbReference type="Proteomes" id="UP000824225"/>
    </source>
</evidence>
<feature type="transmembrane region" description="Helical" evidence="8">
    <location>
        <begin position="339"/>
        <end position="362"/>
    </location>
</feature>
<dbReference type="GO" id="GO:0005886">
    <property type="term" value="C:plasma membrane"/>
    <property type="evidence" value="ECO:0007669"/>
    <property type="project" value="UniProtKB-SubCell"/>
</dbReference>
<evidence type="ECO:0000256" key="7">
    <source>
        <dbReference type="ARBA" id="ARBA00023136"/>
    </source>
</evidence>
<evidence type="ECO:0000256" key="3">
    <source>
        <dbReference type="ARBA" id="ARBA00022475"/>
    </source>
</evidence>
<feature type="transmembrane region" description="Helical" evidence="8">
    <location>
        <begin position="374"/>
        <end position="397"/>
    </location>
</feature>
<evidence type="ECO:0000256" key="1">
    <source>
        <dbReference type="ARBA" id="ARBA00004429"/>
    </source>
</evidence>
<evidence type="ECO:0000259" key="9">
    <source>
        <dbReference type="Pfam" id="PF04290"/>
    </source>
</evidence>
<gene>
    <name evidence="11" type="ORF">H9962_05480</name>
</gene>
<dbReference type="AlphaFoldDB" id="A0A9D2KK73"/>
<feature type="transmembrane region" description="Helical" evidence="8">
    <location>
        <begin position="477"/>
        <end position="498"/>
    </location>
</feature>
<evidence type="ECO:0000259" key="10">
    <source>
        <dbReference type="Pfam" id="PF06808"/>
    </source>
</evidence>
<feature type="domain" description="TRAP C4-dicarboxylate transport system permease DctM subunit" evidence="10">
    <location>
        <begin position="210"/>
        <end position="622"/>
    </location>
</feature>
<dbReference type="PANTHER" id="PTHR33362">
    <property type="entry name" value="SIALIC ACID TRAP TRANSPORTER PERMEASE PROTEIN SIAT-RELATED"/>
    <property type="match status" value="1"/>
</dbReference>
<dbReference type="Pfam" id="PF04290">
    <property type="entry name" value="DctQ"/>
    <property type="match status" value="1"/>
</dbReference>
<keyword evidence="4" id="KW-0997">Cell inner membrane</keyword>
<dbReference type="InterPro" id="IPR010656">
    <property type="entry name" value="DctM"/>
</dbReference>
<evidence type="ECO:0000256" key="4">
    <source>
        <dbReference type="ARBA" id="ARBA00022519"/>
    </source>
</evidence>
<feature type="transmembrane region" description="Helical" evidence="8">
    <location>
        <begin position="60"/>
        <end position="82"/>
    </location>
</feature>
<protein>
    <submittedName>
        <fullName evidence="11">TRAP transporter large permease subunit</fullName>
    </submittedName>
</protein>
<keyword evidence="7 8" id="KW-0472">Membrane</keyword>
<feature type="transmembrane region" description="Helical" evidence="8">
    <location>
        <begin position="229"/>
        <end position="252"/>
    </location>
</feature>
<name>A0A9D2KK73_9BACT</name>
<accession>A0A9D2KK73</accession>
<keyword evidence="6 8" id="KW-1133">Transmembrane helix</keyword>
<evidence type="ECO:0000256" key="6">
    <source>
        <dbReference type="ARBA" id="ARBA00022989"/>
    </source>
</evidence>
<feature type="domain" description="Tripartite ATP-independent periplasmic transporters DctQ component" evidence="9">
    <location>
        <begin position="40"/>
        <end position="167"/>
    </location>
</feature>
<sequence length="628" mass="67003">MNGFCLPSPLSAGGPVRLLARLERLSEICSDAGMTLFVVMAFLTAADAYLRYLFSAPLSGTVELCELMMAIVVFSSLAYAQWRKSHIIMDIVIARLNPNRRRILQCATTIWSLAVLAAVVRAMASYGWHTTKTSSILGIPYAPFILTAASGVGLLWLSLLHDALKLFAEIQRPWRVMVLPTAVLPLVGACLLAGHTAELPPAVVGGVGLLTLFALFFLGMPVPFAMMGVGFVFTAHLKGLFAASALLGGVWYDSVASYAWAPLLFFIFMGYVCFYSRFGEDMYAVARACVGNVRGGLAMATVLACTLFGAVVGDVITASAAMSAIALPEMRKAGYQDSLSVGVLACSGTIGCLIPPSTVFILYGMLSGQSVPRLFMAGILPGLLCAGCFILAVWLMVRIRPELAPPLPRNDRTAGARPPFEIAVPILGLFTAVVGGMYAGIFTPTEGGGIGAVITLIFALATKRMRLAELKAALRDSANFAAMTFTVIGGSMLVAYLLTLSRIPFFLADAITALNAPPLLILALIILSLCFLGAFFPNIPLLLICVPIFLPVAKMYQWDLIWFGVLMVLVFNMAAITPPFGISLFVMKGLADIPLSVMYCAALPFVGALFLCIVLCVLFPELSTFLAS</sequence>
<dbReference type="PANTHER" id="PTHR33362:SF5">
    <property type="entry name" value="C4-DICARBOXYLATE TRAP TRANSPORTER LARGE PERMEASE PROTEIN DCTM"/>
    <property type="match status" value="1"/>
</dbReference>
<keyword evidence="2" id="KW-0813">Transport</keyword>
<dbReference type="EMBL" id="DXAN01000017">
    <property type="protein sequence ID" value="HJA08624.1"/>
    <property type="molecule type" value="Genomic_DNA"/>
</dbReference>
<comment type="subcellular location">
    <subcellularLocation>
        <location evidence="1">Cell inner membrane</location>
        <topology evidence="1">Multi-pass membrane protein</topology>
    </subcellularLocation>
</comment>
<evidence type="ECO:0000313" key="11">
    <source>
        <dbReference type="EMBL" id="HJA08624.1"/>
    </source>
</evidence>
<proteinExistence type="predicted"/>
<feature type="transmembrane region" description="Helical" evidence="8">
    <location>
        <begin position="597"/>
        <end position="620"/>
    </location>
</feature>
<reference evidence="11" key="1">
    <citation type="journal article" date="2021" name="PeerJ">
        <title>Extensive microbial diversity within the chicken gut microbiome revealed by metagenomics and culture.</title>
        <authorList>
            <person name="Gilroy R."/>
            <person name="Ravi A."/>
            <person name="Getino M."/>
            <person name="Pursley I."/>
            <person name="Horton D.L."/>
            <person name="Alikhan N.F."/>
            <person name="Baker D."/>
            <person name="Gharbi K."/>
            <person name="Hall N."/>
            <person name="Watson M."/>
            <person name="Adriaenssens E.M."/>
            <person name="Foster-Nyarko E."/>
            <person name="Jarju S."/>
            <person name="Secka A."/>
            <person name="Antonio M."/>
            <person name="Oren A."/>
            <person name="Chaudhuri R.R."/>
            <person name="La Ragione R."/>
            <person name="Hildebrand F."/>
            <person name="Pallen M.J."/>
        </authorList>
    </citation>
    <scope>NUCLEOTIDE SEQUENCE</scope>
    <source>
        <strain evidence="11">CHK186-16707</strain>
    </source>
</reference>
<evidence type="ECO:0000256" key="2">
    <source>
        <dbReference type="ARBA" id="ARBA00022448"/>
    </source>
</evidence>
<comment type="caution">
    <text evidence="11">The sequence shown here is derived from an EMBL/GenBank/DDBJ whole genome shotgun (WGS) entry which is preliminary data.</text>
</comment>
<feature type="transmembrane region" description="Helical" evidence="8">
    <location>
        <begin position="519"/>
        <end position="549"/>
    </location>
</feature>
<feature type="transmembrane region" description="Helical" evidence="8">
    <location>
        <begin position="202"/>
        <end position="222"/>
    </location>
</feature>
<keyword evidence="5 8" id="KW-0812">Transmembrane</keyword>
<evidence type="ECO:0000256" key="8">
    <source>
        <dbReference type="SAM" id="Phobius"/>
    </source>
</evidence>
<keyword evidence="3" id="KW-1003">Cell membrane</keyword>
<feature type="transmembrane region" description="Helical" evidence="8">
    <location>
        <begin position="422"/>
        <end position="441"/>
    </location>
</feature>
<dbReference type="InterPro" id="IPR055348">
    <property type="entry name" value="DctQ"/>
</dbReference>
<feature type="transmembrane region" description="Helical" evidence="8">
    <location>
        <begin position="34"/>
        <end position="54"/>
    </location>
</feature>
<feature type="transmembrane region" description="Helical" evidence="8">
    <location>
        <begin position="144"/>
        <end position="164"/>
    </location>
</feature>
<feature type="transmembrane region" description="Helical" evidence="8">
    <location>
        <begin position="176"/>
        <end position="196"/>
    </location>
</feature>
<evidence type="ECO:0000256" key="5">
    <source>
        <dbReference type="ARBA" id="ARBA00022692"/>
    </source>
</evidence>
<feature type="transmembrane region" description="Helical" evidence="8">
    <location>
        <begin position="258"/>
        <end position="276"/>
    </location>
</feature>
<dbReference type="Proteomes" id="UP000824225">
    <property type="component" value="Unassembled WGS sequence"/>
</dbReference>
<dbReference type="InterPro" id="IPR004681">
    <property type="entry name" value="TRAP_DctM"/>
</dbReference>
<dbReference type="Pfam" id="PF06808">
    <property type="entry name" value="DctM"/>
    <property type="match status" value="1"/>
</dbReference>
<dbReference type="NCBIfam" id="TIGR00786">
    <property type="entry name" value="dctM"/>
    <property type="match status" value="1"/>
</dbReference>
<feature type="transmembrane region" description="Helical" evidence="8">
    <location>
        <begin position="561"/>
        <end position="585"/>
    </location>
</feature>
<dbReference type="GO" id="GO:0022857">
    <property type="term" value="F:transmembrane transporter activity"/>
    <property type="evidence" value="ECO:0007669"/>
    <property type="project" value="TreeGrafter"/>
</dbReference>